<dbReference type="SUPFAM" id="SSF51556">
    <property type="entry name" value="Metallo-dependent hydrolases"/>
    <property type="match status" value="1"/>
</dbReference>
<dbReference type="GO" id="GO:0046872">
    <property type="term" value="F:metal ion binding"/>
    <property type="evidence" value="ECO:0007669"/>
    <property type="project" value="UniProtKB-KW"/>
</dbReference>
<keyword evidence="3" id="KW-0479">Metal-binding</keyword>
<feature type="binding site" evidence="3">
    <location>
        <position position="193"/>
    </location>
    <ligand>
        <name>a divalent metal cation</name>
        <dbReference type="ChEBI" id="CHEBI:60240"/>
        <label>1</label>
    </ligand>
</feature>
<dbReference type="PANTHER" id="PTHR46124">
    <property type="entry name" value="D-AMINOACYL-TRNA DEACYLASE"/>
    <property type="match status" value="1"/>
</dbReference>
<feature type="binding site" evidence="3">
    <location>
        <position position="8"/>
    </location>
    <ligand>
        <name>a divalent metal cation</name>
        <dbReference type="ChEBI" id="CHEBI:60240"/>
        <label>1</label>
    </ligand>
</feature>
<evidence type="ECO:0000313" key="4">
    <source>
        <dbReference type="EMBL" id="ADY58584.1"/>
    </source>
</evidence>
<dbReference type="GO" id="GO:0016788">
    <property type="term" value="F:hydrolase activity, acting on ester bonds"/>
    <property type="evidence" value="ECO:0007669"/>
    <property type="project" value="InterPro"/>
</dbReference>
<dbReference type="Proteomes" id="UP000006860">
    <property type="component" value="Chromosome"/>
</dbReference>
<sequence>MLLDSHCHIDRYPDPLALSNECESRRIFTVAVTNLPSHYQMAVQHLSGMQYVKPALGFHPLAVAENEDELSLFETLLSNAEFVGEVGLDYSKQGLASKEVQLQAFRRIAKALSAMPRIVTIHSRKSAADVLEIVDENRISHAIFHWYSDSVTVLHKAIQSGHYFSINTAMLQSKSGQTVIDSVPRDRILTETDGPYVKARRKPAKPSDVRSVLQGIANRWGIEADGVEEQITENFHALCNGLSIRLPQGMSPRVDCENQS</sequence>
<dbReference type="CDD" id="cd01310">
    <property type="entry name" value="TatD_DNAse"/>
    <property type="match status" value="1"/>
</dbReference>
<name>F0SJ42_RUBBR</name>
<feature type="binding site" evidence="3">
    <location>
        <position position="85"/>
    </location>
    <ligand>
        <name>a divalent metal cation</name>
        <dbReference type="ChEBI" id="CHEBI:60240"/>
        <label>1</label>
    </ligand>
</feature>
<evidence type="ECO:0000313" key="5">
    <source>
        <dbReference type="Proteomes" id="UP000006860"/>
    </source>
</evidence>
<accession>F0SJ42</accession>
<dbReference type="PIRSF" id="PIRSF005902">
    <property type="entry name" value="DNase_TatD"/>
    <property type="match status" value="1"/>
</dbReference>
<dbReference type="eggNOG" id="COG0084">
    <property type="taxonomic scope" value="Bacteria"/>
</dbReference>
<dbReference type="Pfam" id="PF01026">
    <property type="entry name" value="TatD_DNase"/>
    <property type="match status" value="1"/>
</dbReference>
<dbReference type="STRING" id="756272.Plabr_0963"/>
<feature type="binding site" evidence="3">
    <location>
        <position position="122"/>
    </location>
    <ligand>
        <name>a divalent metal cation</name>
        <dbReference type="ChEBI" id="CHEBI:60240"/>
        <label>2</label>
    </ligand>
</feature>
<organism evidence="4 5">
    <name type="scientific">Rubinisphaera brasiliensis (strain ATCC 49424 / DSM 5305 / JCM 21570 / IAM 15109 / NBRC 103401 / IFAM 1448)</name>
    <name type="common">Planctomyces brasiliensis</name>
    <dbReference type="NCBI Taxonomy" id="756272"/>
    <lineage>
        <taxon>Bacteria</taxon>
        <taxon>Pseudomonadati</taxon>
        <taxon>Planctomycetota</taxon>
        <taxon>Planctomycetia</taxon>
        <taxon>Planctomycetales</taxon>
        <taxon>Planctomycetaceae</taxon>
        <taxon>Rubinisphaera</taxon>
    </lineage>
</organism>
<dbReference type="KEGG" id="pbs:Plabr_0963"/>
<dbReference type="Gene3D" id="3.20.20.140">
    <property type="entry name" value="Metal-dependent hydrolases"/>
    <property type="match status" value="1"/>
</dbReference>
<keyword evidence="2" id="KW-0378">Hydrolase</keyword>
<dbReference type="NCBIfam" id="NF041926">
    <property type="entry name" value="QatD"/>
    <property type="match status" value="1"/>
</dbReference>
<dbReference type="OrthoDB" id="9810005at2"/>
<feature type="binding site" evidence="3">
    <location>
        <position position="145"/>
    </location>
    <ligand>
        <name>a divalent metal cation</name>
        <dbReference type="ChEBI" id="CHEBI:60240"/>
        <label>2</label>
    </ligand>
</feature>
<evidence type="ECO:0000256" key="3">
    <source>
        <dbReference type="PIRSR" id="PIRSR005902-1"/>
    </source>
</evidence>
<dbReference type="HOGENOM" id="CLU_031506_5_1_0"/>
<protein>
    <submittedName>
        <fullName evidence="4">TatD-related deoxyribonuclease</fullName>
    </submittedName>
</protein>
<dbReference type="EMBL" id="CP002546">
    <property type="protein sequence ID" value="ADY58584.1"/>
    <property type="molecule type" value="Genomic_DNA"/>
</dbReference>
<evidence type="ECO:0000256" key="2">
    <source>
        <dbReference type="ARBA" id="ARBA00022801"/>
    </source>
</evidence>
<dbReference type="InterPro" id="IPR018228">
    <property type="entry name" value="DNase_TatD-rel_CS"/>
</dbReference>
<dbReference type="RefSeq" id="WP_013627322.1">
    <property type="nucleotide sequence ID" value="NC_015174.1"/>
</dbReference>
<dbReference type="InterPro" id="IPR049677">
    <property type="entry name" value="QatD"/>
</dbReference>
<comment type="similarity">
    <text evidence="1">Belongs to the metallo-dependent hydrolases superfamily. TatD-type hydrolase family.</text>
</comment>
<proteinExistence type="inferred from homology"/>
<evidence type="ECO:0000256" key="1">
    <source>
        <dbReference type="ARBA" id="ARBA00009275"/>
    </source>
</evidence>
<feature type="binding site" evidence="3">
    <location>
        <position position="6"/>
    </location>
    <ligand>
        <name>a divalent metal cation</name>
        <dbReference type="ChEBI" id="CHEBI:60240"/>
        <label>1</label>
    </ligand>
</feature>
<dbReference type="PROSITE" id="PS01137">
    <property type="entry name" value="TATD_1"/>
    <property type="match status" value="1"/>
</dbReference>
<dbReference type="InterPro" id="IPR001130">
    <property type="entry name" value="TatD-like"/>
</dbReference>
<dbReference type="PANTHER" id="PTHR46124:SF2">
    <property type="entry name" value="D-AMINOACYL-TRNA DEACYLASE"/>
    <property type="match status" value="1"/>
</dbReference>
<dbReference type="InterPro" id="IPR032466">
    <property type="entry name" value="Metal_Hydrolase"/>
</dbReference>
<dbReference type="AlphaFoldDB" id="F0SJ42"/>
<keyword evidence="5" id="KW-1185">Reference proteome</keyword>
<reference evidence="5" key="1">
    <citation type="submission" date="2011-02" db="EMBL/GenBank/DDBJ databases">
        <title>The complete genome of Planctomyces brasiliensis DSM 5305.</title>
        <authorList>
            <person name="Lucas S."/>
            <person name="Copeland A."/>
            <person name="Lapidus A."/>
            <person name="Bruce D."/>
            <person name="Goodwin L."/>
            <person name="Pitluck S."/>
            <person name="Kyrpides N."/>
            <person name="Mavromatis K."/>
            <person name="Pagani I."/>
            <person name="Ivanova N."/>
            <person name="Ovchinnikova G."/>
            <person name="Lu M."/>
            <person name="Detter J.C."/>
            <person name="Han C."/>
            <person name="Land M."/>
            <person name="Hauser L."/>
            <person name="Markowitz V."/>
            <person name="Cheng J.-F."/>
            <person name="Hugenholtz P."/>
            <person name="Woyke T."/>
            <person name="Wu D."/>
            <person name="Tindall B."/>
            <person name="Pomrenke H.G."/>
            <person name="Brambilla E."/>
            <person name="Klenk H.-P."/>
            <person name="Eisen J.A."/>
        </authorList>
    </citation>
    <scope>NUCLEOTIDE SEQUENCE [LARGE SCALE GENOMIC DNA]</scope>
    <source>
        <strain evidence="5">ATCC 49424 / DSM 5305 / JCM 21570 / NBRC 103401 / IFAM 1448</strain>
    </source>
</reference>
<gene>
    <name evidence="4" type="ordered locus">Plabr_0963</name>
</gene>
<dbReference type="PROSITE" id="PS01091">
    <property type="entry name" value="TATD_3"/>
    <property type="match status" value="1"/>
</dbReference>